<feature type="region of interest" description="Disordered" evidence="3">
    <location>
        <begin position="71"/>
        <end position="98"/>
    </location>
</feature>
<evidence type="ECO:0000256" key="3">
    <source>
        <dbReference type="SAM" id="MobiDB-lite"/>
    </source>
</evidence>
<dbReference type="SUPFAM" id="SSF56601">
    <property type="entry name" value="beta-lactamase/transpeptidase-like"/>
    <property type="match status" value="1"/>
</dbReference>
<name>A0A3D4VE15_9BACT</name>
<evidence type="ECO:0000256" key="2">
    <source>
        <dbReference type="ARBA" id="ARBA00022801"/>
    </source>
</evidence>
<proteinExistence type="inferred from homology"/>
<protein>
    <submittedName>
        <fullName evidence="4">D-alanyl-D-alanine carboxypeptidase/D-alanyl-D-alanine-endopeptidase</fullName>
    </submittedName>
</protein>
<dbReference type="NCBIfam" id="TIGR00666">
    <property type="entry name" value="PBP4"/>
    <property type="match status" value="1"/>
</dbReference>
<organism evidence="4 5">
    <name type="scientific">Gemmatimonas aurantiaca</name>
    <dbReference type="NCBI Taxonomy" id="173480"/>
    <lineage>
        <taxon>Bacteria</taxon>
        <taxon>Pseudomonadati</taxon>
        <taxon>Gemmatimonadota</taxon>
        <taxon>Gemmatimonadia</taxon>
        <taxon>Gemmatimonadales</taxon>
        <taxon>Gemmatimonadaceae</taxon>
        <taxon>Gemmatimonas</taxon>
    </lineage>
</organism>
<dbReference type="PRINTS" id="PR00922">
    <property type="entry name" value="DADACBPTASE3"/>
</dbReference>
<dbReference type="InterPro" id="IPR012338">
    <property type="entry name" value="Beta-lactam/transpept-like"/>
</dbReference>
<dbReference type="EMBL" id="DPIY01000011">
    <property type="protein sequence ID" value="HCT58587.1"/>
    <property type="molecule type" value="Genomic_DNA"/>
</dbReference>
<dbReference type="InterPro" id="IPR000667">
    <property type="entry name" value="Peptidase_S13"/>
</dbReference>
<dbReference type="AlphaFoldDB" id="A0A3D4VE15"/>
<comment type="similarity">
    <text evidence="1">Belongs to the peptidase S13 family.</text>
</comment>
<accession>A0A3D4VE15</accession>
<dbReference type="Proteomes" id="UP000264071">
    <property type="component" value="Unassembled WGS sequence"/>
</dbReference>
<evidence type="ECO:0000256" key="1">
    <source>
        <dbReference type="ARBA" id="ARBA00006096"/>
    </source>
</evidence>
<dbReference type="Gene3D" id="3.40.710.10">
    <property type="entry name" value="DD-peptidase/beta-lactamase superfamily"/>
    <property type="match status" value="2"/>
</dbReference>
<dbReference type="PANTHER" id="PTHR30023">
    <property type="entry name" value="D-ALANYL-D-ALANINE CARBOXYPEPTIDASE"/>
    <property type="match status" value="1"/>
</dbReference>
<dbReference type="GO" id="GO:0006508">
    <property type="term" value="P:proteolysis"/>
    <property type="evidence" value="ECO:0007669"/>
    <property type="project" value="InterPro"/>
</dbReference>
<sequence length="572" mass="59942">MPFPLWRSGSSFSGPHGSVVSFSRCDVMMARSFRSPRWVSALVIGSLLGAPLTEGHAAPSAGALSSRLLVQSTRTQAKKRTTTTKKRPARATTATKRRATKAPIVPVLRYTTPRGTEALTSDLSTLLGSRTRNGDWGAIVVSISRGDTLFARGADAPMVPASTMKLFTSAIAFEKLGPEHTFSTDVLRDGTVDANGVLSGDLVLRGDGDPSLSPRFVRGGPDASMNLLAQFTAGTGIKRVTGDIIADASAFESRRIPEGWLSRYAGAGYAAPFSALSLNENIVIVGVTPGGSGDGAKVFLEPATQALTITNTVRTVAGGGSRITARRVGDDRVVVSGTIGARAGTVRYQLVVGDPSTFTAGAFRAALEAQGVKVDGATKAGRTSSTATVVTSLPSPPLARLVSVMNRESINLYAEMLYRNAARGADKTTVGSAETAATVLKDFMVRQVGAAPDAVTATDGSGLSVLDRVTPRSLVQLLDHAHHAQWGSAFHASLPVAGESELLRNRMRATPAQGNLHAKTGTTNDVIGLSGYVTAENGEILAFAFLYNGKDRWHARETIDAMGPTMAAFSRD</sequence>
<evidence type="ECO:0000313" key="5">
    <source>
        <dbReference type="Proteomes" id="UP000264071"/>
    </source>
</evidence>
<dbReference type="GO" id="GO:0004185">
    <property type="term" value="F:serine-type carboxypeptidase activity"/>
    <property type="evidence" value="ECO:0007669"/>
    <property type="project" value="InterPro"/>
</dbReference>
<comment type="caution">
    <text evidence="4">The sequence shown here is derived from an EMBL/GenBank/DDBJ whole genome shotgun (WGS) entry which is preliminary data.</text>
</comment>
<dbReference type="PANTHER" id="PTHR30023:SF0">
    <property type="entry name" value="PENICILLIN-SENSITIVE CARBOXYPEPTIDASE A"/>
    <property type="match status" value="1"/>
</dbReference>
<dbReference type="GO" id="GO:0000270">
    <property type="term" value="P:peptidoglycan metabolic process"/>
    <property type="evidence" value="ECO:0007669"/>
    <property type="project" value="TreeGrafter"/>
</dbReference>
<reference evidence="4 5" key="1">
    <citation type="journal article" date="2018" name="Nat. Biotechnol.">
        <title>A standardized bacterial taxonomy based on genome phylogeny substantially revises the tree of life.</title>
        <authorList>
            <person name="Parks D.H."/>
            <person name="Chuvochina M."/>
            <person name="Waite D.W."/>
            <person name="Rinke C."/>
            <person name="Skarshewski A."/>
            <person name="Chaumeil P.A."/>
            <person name="Hugenholtz P."/>
        </authorList>
    </citation>
    <scope>NUCLEOTIDE SEQUENCE [LARGE SCALE GENOMIC DNA]</scope>
    <source>
        <strain evidence="4">UBA8844</strain>
    </source>
</reference>
<keyword evidence="4" id="KW-0121">Carboxypeptidase</keyword>
<keyword evidence="4" id="KW-0645">Protease</keyword>
<gene>
    <name evidence="4" type="primary">dacB</name>
    <name evidence="4" type="ORF">DGD08_15385</name>
</gene>
<evidence type="ECO:0000313" key="4">
    <source>
        <dbReference type="EMBL" id="HCT58587.1"/>
    </source>
</evidence>
<keyword evidence="2" id="KW-0378">Hydrolase</keyword>
<feature type="compositionally biased region" description="Basic residues" evidence="3">
    <location>
        <begin position="76"/>
        <end position="98"/>
    </location>
</feature>
<dbReference type="Pfam" id="PF02113">
    <property type="entry name" value="Peptidase_S13"/>
    <property type="match status" value="1"/>
</dbReference>